<reference evidence="1 2" key="1">
    <citation type="journal article" date="2019" name="Appl. Microbiol. Biotechnol.">
        <title>Genome sequence of Isaria javanica and comparative genome analysis insights into family S53 peptidase evolution in fungal entomopathogens.</title>
        <authorList>
            <person name="Lin R."/>
            <person name="Zhang X."/>
            <person name="Xin B."/>
            <person name="Zou M."/>
            <person name="Gao Y."/>
            <person name="Qin F."/>
            <person name="Hu Q."/>
            <person name="Xie B."/>
            <person name="Cheng X."/>
        </authorList>
    </citation>
    <scope>NUCLEOTIDE SEQUENCE [LARGE SCALE GENOMIC DNA]</scope>
    <source>
        <strain evidence="1 2">IJ1G</strain>
    </source>
</reference>
<evidence type="ECO:0000313" key="2">
    <source>
        <dbReference type="Proteomes" id="UP000315783"/>
    </source>
</evidence>
<keyword evidence="2" id="KW-1185">Reference proteome</keyword>
<comment type="caution">
    <text evidence="1">The sequence shown here is derived from an EMBL/GenBank/DDBJ whole genome shotgun (WGS) entry which is preliminary data.</text>
</comment>
<evidence type="ECO:0000313" key="1">
    <source>
        <dbReference type="EMBL" id="TQV90903.1"/>
    </source>
</evidence>
<dbReference type="EMBL" id="SPUK01000022">
    <property type="protein sequence ID" value="TQV90903.1"/>
    <property type="molecule type" value="Genomic_DNA"/>
</dbReference>
<protein>
    <submittedName>
        <fullName evidence="1">Uncharacterized protein</fullName>
    </submittedName>
</protein>
<dbReference type="AlphaFoldDB" id="A0A545UN66"/>
<gene>
    <name evidence="1" type="ORF">IF1G_10424</name>
</gene>
<organism evidence="1 2">
    <name type="scientific">Cordyceps javanica</name>
    <dbReference type="NCBI Taxonomy" id="43265"/>
    <lineage>
        <taxon>Eukaryota</taxon>
        <taxon>Fungi</taxon>
        <taxon>Dikarya</taxon>
        <taxon>Ascomycota</taxon>
        <taxon>Pezizomycotina</taxon>
        <taxon>Sordariomycetes</taxon>
        <taxon>Hypocreomycetidae</taxon>
        <taxon>Hypocreales</taxon>
        <taxon>Cordycipitaceae</taxon>
        <taxon>Cordyceps</taxon>
    </lineage>
</organism>
<proteinExistence type="predicted"/>
<dbReference type="Proteomes" id="UP000315783">
    <property type="component" value="Unassembled WGS sequence"/>
</dbReference>
<name>A0A545UN66_9HYPO</name>
<sequence length="175" mass="19079">MVVLLSEARAPYWGVVIVYSSPRNAGCVHNTTAQLFNGHVALLPPLLPPSAPATCKGFSKRGLVFPTYLRGPGHWAQMCHDGLTDWMQASAMQATERRSKNLGVNFLTASSRYSEAKTLHCRTARCVSGTPAPTHTFVQPPKTPFAAHRCQAVPVGLGWMKSIMLRIPCTTFPAF</sequence>
<accession>A0A545UN66</accession>